<comment type="similarity">
    <text evidence="7">Belongs to the glycosyl hydrolase 24 family.</text>
</comment>
<dbReference type="GO" id="GO:0016787">
    <property type="term" value="F:hydrolase activity"/>
    <property type="evidence" value="ECO:0007669"/>
    <property type="project" value="UniProtKB-KW"/>
</dbReference>
<evidence type="ECO:0000313" key="8">
    <source>
        <dbReference type="EMBL" id="MXO67802.1"/>
    </source>
</evidence>
<evidence type="ECO:0000256" key="7">
    <source>
        <dbReference type="RuleBase" id="RU003788"/>
    </source>
</evidence>
<dbReference type="InterPro" id="IPR023346">
    <property type="entry name" value="Lysozyme-like_dom_sf"/>
</dbReference>
<dbReference type="EC" id="3.2.1.17" evidence="7"/>
<dbReference type="HAMAP" id="MF_04110">
    <property type="entry name" value="ENDOLYSIN_T4"/>
    <property type="match status" value="1"/>
</dbReference>
<dbReference type="RefSeq" id="WP_160732428.1">
    <property type="nucleotide sequence ID" value="NZ_WTYO01000001.1"/>
</dbReference>
<dbReference type="InterPro" id="IPR023347">
    <property type="entry name" value="Lysozyme_dom_sf"/>
</dbReference>
<dbReference type="Pfam" id="PF00959">
    <property type="entry name" value="Phage_lysozyme"/>
    <property type="match status" value="1"/>
</dbReference>
<dbReference type="EMBL" id="WTYO01000001">
    <property type="protein sequence ID" value="MXO67802.1"/>
    <property type="molecule type" value="Genomic_DNA"/>
</dbReference>
<reference evidence="8 9" key="1">
    <citation type="submission" date="2019-12" db="EMBL/GenBank/DDBJ databases">
        <title>Genomic-based taxomic classification of the family Erythrobacteraceae.</title>
        <authorList>
            <person name="Xu L."/>
        </authorList>
    </citation>
    <scope>NUCLEOTIDE SEQUENCE [LARGE SCALE GENOMIC DNA]</scope>
    <source>
        <strain evidence="8 9">H32</strain>
    </source>
</reference>
<dbReference type="InterPro" id="IPR051018">
    <property type="entry name" value="Bacteriophage_GH24"/>
</dbReference>
<keyword evidence="9" id="KW-1185">Reference proteome</keyword>
<proteinExistence type="inferred from homology"/>
<dbReference type="InterPro" id="IPR002196">
    <property type="entry name" value="Glyco_hydro_24"/>
</dbReference>
<accession>A0ABW9UWU1</accession>
<keyword evidence="5" id="KW-1035">Host cytoplasm</keyword>
<dbReference type="InterPro" id="IPR034690">
    <property type="entry name" value="Endolysin_T4_type"/>
</dbReference>
<evidence type="ECO:0000256" key="5">
    <source>
        <dbReference type="ARBA" id="ARBA00023200"/>
    </source>
</evidence>
<keyword evidence="2 7" id="KW-0929">Antimicrobial</keyword>
<sequence length="195" mass="21618">MNRKTVFDAVRRLLGRSFKQVEVEALDRALDAAMRNLDYAGNELALSDDGLDLIKEFEGCKLTAYPDPGTGGKPWTIGYGATRIDGRPVHPGETITQAQADKLLLVDIERHADPVRDMLGSAPTTQGQFDAMVSFAFNLGPDSLKRSTLFRKHMEGDYEGAANEFARWNKANGRVLRGLTRRRAAEASMYRGEAR</sequence>
<name>A0ABW9UWU1_9SPHN</name>
<dbReference type="InterPro" id="IPR033907">
    <property type="entry name" value="Endolysin_autolysin"/>
</dbReference>
<dbReference type="PANTHER" id="PTHR38107:SF3">
    <property type="entry name" value="LYSOZYME RRRD-RELATED"/>
    <property type="match status" value="1"/>
</dbReference>
<evidence type="ECO:0000256" key="4">
    <source>
        <dbReference type="ARBA" id="ARBA00022801"/>
    </source>
</evidence>
<protein>
    <recommendedName>
        <fullName evidence="7">Lysozyme</fullName>
        <ecNumber evidence="7">3.2.1.17</ecNumber>
    </recommendedName>
</protein>
<comment type="catalytic activity">
    <reaction evidence="1 7">
        <text>Hydrolysis of (1-&gt;4)-beta-linkages between N-acetylmuramic acid and N-acetyl-D-glucosamine residues in a peptidoglycan and between N-acetyl-D-glucosamine residues in chitodextrins.</text>
        <dbReference type="EC" id="3.2.1.17"/>
    </reaction>
</comment>
<dbReference type="SUPFAM" id="SSF53955">
    <property type="entry name" value="Lysozyme-like"/>
    <property type="match status" value="1"/>
</dbReference>
<organism evidence="8 9">
    <name type="scientific">Pelagerythrobacter marinus</name>
    <dbReference type="NCBI Taxonomy" id="538382"/>
    <lineage>
        <taxon>Bacteria</taxon>
        <taxon>Pseudomonadati</taxon>
        <taxon>Pseudomonadota</taxon>
        <taxon>Alphaproteobacteria</taxon>
        <taxon>Sphingomonadales</taxon>
        <taxon>Erythrobacteraceae</taxon>
        <taxon>Pelagerythrobacter</taxon>
    </lineage>
</organism>
<keyword evidence="6 7" id="KW-0326">Glycosidase</keyword>
<gene>
    <name evidence="8" type="ORF">GRI72_03005</name>
</gene>
<evidence type="ECO:0000256" key="6">
    <source>
        <dbReference type="ARBA" id="ARBA00023295"/>
    </source>
</evidence>
<keyword evidence="3 7" id="KW-0081">Bacteriolytic enzyme</keyword>
<evidence type="ECO:0000256" key="2">
    <source>
        <dbReference type="ARBA" id="ARBA00022529"/>
    </source>
</evidence>
<keyword evidence="4 7" id="KW-0378">Hydrolase</keyword>
<evidence type="ECO:0000256" key="3">
    <source>
        <dbReference type="ARBA" id="ARBA00022638"/>
    </source>
</evidence>
<evidence type="ECO:0000256" key="1">
    <source>
        <dbReference type="ARBA" id="ARBA00000632"/>
    </source>
</evidence>
<dbReference type="Gene3D" id="1.10.530.40">
    <property type="match status" value="1"/>
</dbReference>
<comment type="caution">
    <text evidence="8">The sequence shown here is derived from an EMBL/GenBank/DDBJ whole genome shotgun (WGS) entry which is preliminary data.</text>
</comment>
<dbReference type="Proteomes" id="UP000444401">
    <property type="component" value="Unassembled WGS sequence"/>
</dbReference>
<dbReference type="CDD" id="cd00737">
    <property type="entry name" value="lyz_endolysin_autolysin"/>
    <property type="match status" value="1"/>
</dbReference>
<dbReference type="PANTHER" id="PTHR38107">
    <property type="match status" value="1"/>
</dbReference>
<evidence type="ECO:0000313" key="9">
    <source>
        <dbReference type="Proteomes" id="UP000444401"/>
    </source>
</evidence>